<reference evidence="1 2" key="1">
    <citation type="submission" date="2017-10" db="EMBL/GenBank/DDBJ databases">
        <title>The draft genome sequence of Lewinella nigricans NBRC 102662.</title>
        <authorList>
            <person name="Wang K."/>
        </authorList>
    </citation>
    <scope>NUCLEOTIDE SEQUENCE [LARGE SCALE GENOMIC DNA]</scope>
    <source>
        <strain evidence="1 2">NBRC 102662</strain>
    </source>
</reference>
<name>A0A2D0MWR3_FLAN2</name>
<protein>
    <submittedName>
        <fullName evidence="1">Uncharacterized protein</fullName>
    </submittedName>
</protein>
<sequence>MRIITILTLALTFCSACDPGVVNKYVIKNATPFNITIESKLEYGSRSISEKDSIKVLELKPDSESLIMEYGEIGNAHDKGVKFLEGLDTIIVKSGNKRLEKDIFDQQNWKYKVLKRGLLSMDEVEYTFTLSRDDLK</sequence>
<accession>A0A2D0MWR3</accession>
<dbReference type="OrthoDB" id="9958262at2"/>
<gene>
    <name evidence="1" type="ORF">CRP01_41560</name>
</gene>
<organism evidence="1 2">
    <name type="scientific">Flavilitoribacter nigricans (strain ATCC 23147 / DSM 23189 / NBRC 102662 / NCIMB 1420 / SS-2)</name>
    <name type="common">Lewinella nigricans</name>
    <dbReference type="NCBI Taxonomy" id="1122177"/>
    <lineage>
        <taxon>Bacteria</taxon>
        <taxon>Pseudomonadati</taxon>
        <taxon>Bacteroidota</taxon>
        <taxon>Saprospiria</taxon>
        <taxon>Saprospirales</taxon>
        <taxon>Lewinellaceae</taxon>
        <taxon>Flavilitoribacter</taxon>
    </lineage>
</organism>
<dbReference type="RefSeq" id="WP_099156012.1">
    <property type="nucleotide sequence ID" value="NZ_PDUD01000103.1"/>
</dbReference>
<keyword evidence="2" id="KW-1185">Reference proteome</keyword>
<evidence type="ECO:0000313" key="2">
    <source>
        <dbReference type="Proteomes" id="UP000223913"/>
    </source>
</evidence>
<evidence type="ECO:0000313" key="1">
    <source>
        <dbReference type="EMBL" id="PHN00566.1"/>
    </source>
</evidence>
<dbReference type="Proteomes" id="UP000223913">
    <property type="component" value="Unassembled WGS sequence"/>
</dbReference>
<proteinExistence type="predicted"/>
<comment type="caution">
    <text evidence="1">The sequence shown here is derived from an EMBL/GenBank/DDBJ whole genome shotgun (WGS) entry which is preliminary data.</text>
</comment>
<dbReference type="EMBL" id="PDUD01000103">
    <property type="protein sequence ID" value="PHN00566.1"/>
    <property type="molecule type" value="Genomic_DNA"/>
</dbReference>
<dbReference type="AlphaFoldDB" id="A0A2D0MWR3"/>